<organism evidence="2 3">
    <name type="scientific">Streptomyces polyasparticus</name>
    <dbReference type="NCBI Taxonomy" id="2767826"/>
    <lineage>
        <taxon>Bacteria</taxon>
        <taxon>Bacillati</taxon>
        <taxon>Actinomycetota</taxon>
        <taxon>Actinomycetes</taxon>
        <taxon>Kitasatosporales</taxon>
        <taxon>Streptomycetaceae</taxon>
        <taxon>Streptomyces</taxon>
    </lineage>
</organism>
<dbReference type="InterPro" id="IPR016032">
    <property type="entry name" value="Sig_transdc_resp-reg_C-effctor"/>
</dbReference>
<comment type="caution">
    <text evidence="2">The sequence shown here is derived from an EMBL/GenBank/DDBJ whole genome shotgun (WGS) entry which is preliminary data.</text>
</comment>
<dbReference type="Gene3D" id="1.10.10.10">
    <property type="entry name" value="Winged helix-like DNA-binding domain superfamily/Winged helix DNA-binding domain"/>
    <property type="match status" value="1"/>
</dbReference>
<name>A0ABR7SGB7_9ACTN</name>
<dbReference type="Proteomes" id="UP000642284">
    <property type="component" value="Unassembled WGS sequence"/>
</dbReference>
<dbReference type="InterPro" id="IPR036388">
    <property type="entry name" value="WH-like_DNA-bd_sf"/>
</dbReference>
<dbReference type="InterPro" id="IPR000792">
    <property type="entry name" value="Tscrpt_reg_LuxR_C"/>
</dbReference>
<sequence>MDRSDPGREAHRHGVDDLCEAAELGYAVALREGRVPREVLHGAPCLLELDLLRPDPMDGEWLLPASPGTVVSGLLADIEGDLAAVQQRMAALARTVDRHRSLGEGSAQLSTPLRVIEGLDRIQAAINEAASQCVTEHVGMQPGGIRTEKMLRDALPLVLDMKRRGVRVRSLYTHVARHGHGLYAYLEQVASAVEVRTIDVVAERLVIFDKSVAFVPAVADRSVALEIRVPALVEYLLGVFDRFWLLAVPLSESIAGQSAVPGITHRDHAVASLLAQGLTDAEVADRLGMNVRTCRQHIKKLTEAFGSSSRTQLGVRIAQAGLDRPPRAGGLSPP</sequence>
<dbReference type="RefSeq" id="WP_187814870.1">
    <property type="nucleotide sequence ID" value="NZ_JACTVJ010000007.1"/>
</dbReference>
<feature type="domain" description="HTH luxR-type" evidence="1">
    <location>
        <begin position="260"/>
        <end position="317"/>
    </location>
</feature>
<protein>
    <submittedName>
        <fullName evidence="2">Winged helix-turn-helix transcriptional regulator</fullName>
    </submittedName>
</protein>
<dbReference type="EMBL" id="JACTVJ010000007">
    <property type="protein sequence ID" value="MBC9714438.1"/>
    <property type="molecule type" value="Genomic_DNA"/>
</dbReference>
<dbReference type="PANTHER" id="PTHR34293:SF1">
    <property type="entry name" value="HTH-TYPE TRANSCRIPTIONAL REGULATOR TRMBL2"/>
    <property type="match status" value="1"/>
</dbReference>
<accession>A0ABR7SGB7</accession>
<reference evidence="2 3" key="1">
    <citation type="submission" date="2020-08" db="EMBL/GenBank/DDBJ databases">
        <title>Genemic of Streptomyces polyaspartic.</title>
        <authorList>
            <person name="Liu W."/>
        </authorList>
    </citation>
    <scope>NUCLEOTIDE SEQUENCE [LARGE SCALE GENOMIC DNA]</scope>
    <source>
        <strain evidence="2 3">TRM66268-LWL</strain>
    </source>
</reference>
<proteinExistence type="predicted"/>
<evidence type="ECO:0000313" key="2">
    <source>
        <dbReference type="EMBL" id="MBC9714438.1"/>
    </source>
</evidence>
<evidence type="ECO:0000313" key="3">
    <source>
        <dbReference type="Proteomes" id="UP000642284"/>
    </source>
</evidence>
<gene>
    <name evidence="2" type="ORF">H9Y04_17910</name>
</gene>
<dbReference type="InterPro" id="IPR051797">
    <property type="entry name" value="TrmB-like"/>
</dbReference>
<dbReference type="SMART" id="SM00421">
    <property type="entry name" value="HTH_LUXR"/>
    <property type="match status" value="1"/>
</dbReference>
<dbReference type="SUPFAM" id="SSF46894">
    <property type="entry name" value="C-terminal effector domain of the bipartite response regulators"/>
    <property type="match status" value="1"/>
</dbReference>
<dbReference type="PANTHER" id="PTHR34293">
    <property type="entry name" value="HTH-TYPE TRANSCRIPTIONAL REGULATOR TRMBL2"/>
    <property type="match status" value="1"/>
</dbReference>
<dbReference type="Pfam" id="PF13412">
    <property type="entry name" value="HTH_24"/>
    <property type="match status" value="1"/>
</dbReference>
<keyword evidence="3" id="KW-1185">Reference proteome</keyword>
<evidence type="ECO:0000259" key="1">
    <source>
        <dbReference type="SMART" id="SM00421"/>
    </source>
</evidence>